<sequence>MPSVVACSLPSICERSRKTTTPLYNLYGETTMRRPPAPTTIPILTIFISYVRLGRIDMPSMVACPPPSISERSRKTTTPLYNLYGETTMRRPPATTTIPILTIFISYVRL</sequence>
<dbReference type="Proteomes" id="UP000499080">
    <property type="component" value="Unassembled WGS sequence"/>
</dbReference>
<dbReference type="EMBL" id="BGPR01054746">
    <property type="protein sequence ID" value="GBO31451.1"/>
    <property type="molecule type" value="Genomic_DNA"/>
</dbReference>
<name>A0A4Y2W3J6_ARAVE</name>
<comment type="caution">
    <text evidence="1">The sequence shown here is derived from an EMBL/GenBank/DDBJ whole genome shotgun (WGS) entry which is preliminary data.</text>
</comment>
<keyword evidence="2" id="KW-1185">Reference proteome</keyword>
<evidence type="ECO:0000313" key="2">
    <source>
        <dbReference type="Proteomes" id="UP000499080"/>
    </source>
</evidence>
<dbReference type="AlphaFoldDB" id="A0A4Y2W3J6"/>
<evidence type="ECO:0000313" key="1">
    <source>
        <dbReference type="EMBL" id="GBO31451.1"/>
    </source>
</evidence>
<proteinExistence type="predicted"/>
<reference evidence="1 2" key="1">
    <citation type="journal article" date="2019" name="Sci. Rep.">
        <title>Orb-weaving spider Araneus ventricosus genome elucidates the spidroin gene catalogue.</title>
        <authorList>
            <person name="Kono N."/>
            <person name="Nakamura H."/>
            <person name="Ohtoshi R."/>
            <person name="Moran D.A.P."/>
            <person name="Shinohara A."/>
            <person name="Yoshida Y."/>
            <person name="Fujiwara M."/>
            <person name="Mori M."/>
            <person name="Tomita M."/>
            <person name="Arakawa K."/>
        </authorList>
    </citation>
    <scope>NUCLEOTIDE SEQUENCE [LARGE SCALE GENOMIC DNA]</scope>
</reference>
<organism evidence="1 2">
    <name type="scientific">Araneus ventricosus</name>
    <name type="common">Orbweaver spider</name>
    <name type="synonym">Epeira ventricosa</name>
    <dbReference type="NCBI Taxonomy" id="182803"/>
    <lineage>
        <taxon>Eukaryota</taxon>
        <taxon>Metazoa</taxon>
        <taxon>Ecdysozoa</taxon>
        <taxon>Arthropoda</taxon>
        <taxon>Chelicerata</taxon>
        <taxon>Arachnida</taxon>
        <taxon>Araneae</taxon>
        <taxon>Araneomorphae</taxon>
        <taxon>Entelegynae</taxon>
        <taxon>Araneoidea</taxon>
        <taxon>Araneidae</taxon>
        <taxon>Araneus</taxon>
    </lineage>
</organism>
<gene>
    <name evidence="1" type="ORF">AVEN_16598_1</name>
</gene>
<accession>A0A4Y2W3J6</accession>
<protein>
    <submittedName>
        <fullName evidence="1">Uncharacterized protein</fullName>
    </submittedName>
</protein>